<dbReference type="AlphaFoldDB" id="A0A418R628"/>
<dbReference type="EMBL" id="QYCN01000004">
    <property type="protein sequence ID" value="RIY12811.1"/>
    <property type="molecule type" value="Genomic_DNA"/>
</dbReference>
<comment type="caution">
    <text evidence="2">The sequence shown here is derived from an EMBL/GenBank/DDBJ whole genome shotgun (WGS) entry which is preliminary data.</text>
</comment>
<dbReference type="Proteomes" id="UP000284250">
    <property type="component" value="Unassembled WGS sequence"/>
</dbReference>
<protein>
    <submittedName>
        <fullName evidence="2">DUF4834 family protein</fullName>
    </submittedName>
</protein>
<keyword evidence="3" id="KW-1185">Reference proteome</keyword>
<reference evidence="2 3" key="1">
    <citation type="submission" date="2018-09" db="EMBL/GenBank/DDBJ databases">
        <authorList>
            <person name="Zeman M."/>
            <person name="Pardy F."/>
        </authorList>
    </citation>
    <scope>NUCLEOTIDE SEQUENCE [LARGE SCALE GENOMIC DNA]</scope>
    <source>
        <strain evidence="2 3">CCM 8852</strain>
    </source>
</reference>
<dbReference type="Pfam" id="PF16118">
    <property type="entry name" value="DUF4834"/>
    <property type="match status" value="1"/>
</dbReference>
<feature type="region of interest" description="Disordered" evidence="1">
    <location>
        <begin position="44"/>
        <end position="80"/>
    </location>
</feature>
<evidence type="ECO:0000256" key="1">
    <source>
        <dbReference type="SAM" id="MobiDB-lite"/>
    </source>
</evidence>
<organism evidence="2 3">
    <name type="scientific">Hymenobacter rubripertinctus</name>
    <dbReference type="NCBI Taxonomy" id="2029981"/>
    <lineage>
        <taxon>Bacteria</taxon>
        <taxon>Pseudomonadati</taxon>
        <taxon>Bacteroidota</taxon>
        <taxon>Cytophagia</taxon>
        <taxon>Cytophagales</taxon>
        <taxon>Hymenobacteraceae</taxon>
        <taxon>Hymenobacter</taxon>
    </lineage>
</organism>
<dbReference type="RefSeq" id="WP_119654412.1">
    <property type="nucleotide sequence ID" value="NZ_JBHUOI010000028.1"/>
</dbReference>
<reference evidence="2 3" key="2">
    <citation type="submission" date="2019-01" db="EMBL/GenBank/DDBJ databases">
        <title>Hymenobacter humicola sp. nov., isolated from soils in Antarctica.</title>
        <authorList>
            <person name="Sedlacek I."/>
            <person name="Holochova P."/>
            <person name="Kralova S."/>
            <person name="Pantucek R."/>
            <person name="Stankova E."/>
            <person name="Vrbovska V."/>
            <person name="Kristofova L."/>
            <person name="Svec P."/>
            <person name="Busse H.-J."/>
        </authorList>
    </citation>
    <scope>NUCLEOTIDE SEQUENCE [LARGE SCALE GENOMIC DNA]</scope>
    <source>
        <strain evidence="2 3">CCM 8852</strain>
    </source>
</reference>
<sequence>MAKFLLILLIFWLFTRYVLPILLRFVVGTLVKKQAQKFGQQFGQEPFAEAPRPRPTQSAPGEVHVDFVPPQPKAKDKPQEFKGGEYVDFEEVK</sequence>
<name>A0A418R628_9BACT</name>
<evidence type="ECO:0000313" key="2">
    <source>
        <dbReference type="EMBL" id="RIY12811.1"/>
    </source>
</evidence>
<evidence type="ECO:0000313" key="3">
    <source>
        <dbReference type="Proteomes" id="UP000284250"/>
    </source>
</evidence>
<gene>
    <name evidence="2" type="ORF">D0T11_03550</name>
</gene>
<accession>A0A418R628</accession>
<dbReference type="InterPro" id="IPR032272">
    <property type="entry name" value="DUF4834"/>
</dbReference>
<proteinExistence type="predicted"/>
<dbReference type="OrthoDB" id="840298at2"/>